<evidence type="ECO:0000313" key="3">
    <source>
        <dbReference type="Proteomes" id="UP001470230"/>
    </source>
</evidence>
<organism evidence="2 3">
    <name type="scientific">Tritrichomonas musculus</name>
    <dbReference type="NCBI Taxonomy" id="1915356"/>
    <lineage>
        <taxon>Eukaryota</taxon>
        <taxon>Metamonada</taxon>
        <taxon>Parabasalia</taxon>
        <taxon>Tritrichomonadida</taxon>
        <taxon>Tritrichomonadidae</taxon>
        <taxon>Tritrichomonas</taxon>
    </lineage>
</organism>
<dbReference type="Proteomes" id="UP001470230">
    <property type="component" value="Unassembled WGS sequence"/>
</dbReference>
<sequence length="288" mass="31492">MEIIRLNTPSNAKLAIRTSKGYYTNYLNLETDQSSINLNSTSEIGAPLLITVPDKVDSVSVEGLTLYGHSVNVRKSNDQSIPLVVRNLTIDSSNSMKISNMTIQGPLNMKQTSSLTFTDSVSLSEADIKYKIDLLNGIEHSVFIGNASSIPNSFSIELPEDTFNLSHIQNIILYDDGNFDCDEWRKKVSSSSKYFDDAKCEPIIKTEDSKLLAPSSSERLVLPKKAGYINTDNGPNVIEKNKGLSGGAIAGIVIGCIVAVAALMVGEYFLIMHFKNKESPSENEAEEV</sequence>
<keyword evidence="1" id="KW-0472">Membrane</keyword>
<keyword evidence="1" id="KW-0812">Transmembrane</keyword>
<reference evidence="2 3" key="1">
    <citation type="submission" date="2024-04" db="EMBL/GenBank/DDBJ databases">
        <title>Tritrichomonas musculus Genome.</title>
        <authorList>
            <person name="Alves-Ferreira E."/>
            <person name="Grigg M."/>
            <person name="Lorenzi H."/>
            <person name="Galac M."/>
        </authorList>
    </citation>
    <scope>NUCLEOTIDE SEQUENCE [LARGE SCALE GENOMIC DNA]</scope>
    <source>
        <strain evidence="2 3">EAF2021</strain>
    </source>
</reference>
<dbReference type="EMBL" id="JAPFFF010000001">
    <property type="protein sequence ID" value="KAK8897899.1"/>
    <property type="molecule type" value="Genomic_DNA"/>
</dbReference>
<feature type="transmembrane region" description="Helical" evidence="1">
    <location>
        <begin position="248"/>
        <end position="271"/>
    </location>
</feature>
<evidence type="ECO:0000313" key="2">
    <source>
        <dbReference type="EMBL" id="KAK8897899.1"/>
    </source>
</evidence>
<keyword evidence="1" id="KW-1133">Transmembrane helix</keyword>
<comment type="caution">
    <text evidence="2">The sequence shown here is derived from an EMBL/GenBank/DDBJ whole genome shotgun (WGS) entry which is preliminary data.</text>
</comment>
<keyword evidence="3" id="KW-1185">Reference proteome</keyword>
<name>A0ABR2L3E8_9EUKA</name>
<proteinExistence type="predicted"/>
<evidence type="ECO:0000256" key="1">
    <source>
        <dbReference type="SAM" id="Phobius"/>
    </source>
</evidence>
<gene>
    <name evidence="2" type="ORF">M9Y10_000129</name>
</gene>
<accession>A0ABR2L3E8</accession>
<protein>
    <submittedName>
        <fullName evidence="2">Uncharacterized protein</fullName>
    </submittedName>
</protein>